<comment type="subcellular location">
    <subcellularLocation>
        <location evidence="2">Cytoplasm</location>
    </subcellularLocation>
    <subcellularLocation>
        <location evidence="1">Nucleus</location>
    </subcellularLocation>
</comment>
<dbReference type="InterPro" id="IPR049318">
    <property type="entry name" value="GCIP_C"/>
</dbReference>
<keyword evidence="6" id="KW-0131">Cell cycle</keyword>
<dbReference type="PANTHER" id="PTHR15492">
    <property type="entry name" value="CYCLIN D1-BINDING PROTEIN 1"/>
    <property type="match status" value="1"/>
</dbReference>
<comment type="similarity">
    <text evidence="3">Belongs to the CCNDBP1 family.</text>
</comment>
<dbReference type="PANTHER" id="PTHR15492:SF1">
    <property type="entry name" value="CYCLIN-D1-BINDING PROTEIN 1"/>
    <property type="match status" value="1"/>
</dbReference>
<name>A0AAV0HEA2_9ROSI</name>
<evidence type="ECO:0000259" key="9">
    <source>
        <dbReference type="Pfam" id="PF20936"/>
    </source>
</evidence>
<dbReference type="AlphaFoldDB" id="A0AAV0HEA2"/>
<keyword evidence="5" id="KW-0539">Nucleus</keyword>
<organism evidence="10 11">
    <name type="scientific">Linum tenue</name>
    <dbReference type="NCBI Taxonomy" id="586396"/>
    <lineage>
        <taxon>Eukaryota</taxon>
        <taxon>Viridiplantae</taxon>
        <taxon>Streptophyta</taxon>
        <taxon>Embryophyta</taxon>
        <taxon>Tracheophyta</taxon>
        <taxon>Spermatophyta</taxon>
        <taxon>Magnoliopsida</taxon>
        <taxon>eudicotyledons</taxon>
        <taxon>Gunneridae</taxon>
        <taxon>Pentapetalae</taxon>
        <taxon>rosids</taxon>
        <taxon>fabids</taxon>
        <taxon>Malpighiales</taxon>
        <taxon>Linaceae</taxon>
        <taxon>Linum</taxon>
    </lineage>
</organism>
<feature type="compositionally biased region" description="Acidic residues" evidence="7">
    <location>
        <begin position="195"/>
        <end position="211"/>
    </location>
</feature>
<feature type="region of interest" description="Disordered" evidence="7">
    <location>
        <begin position="185"/>
        <end position="223"/>
    </location>
</feature>
<reference evidence="10" key="1">
    <citation type="submission" date="2022-08" db="EMBL/GenBank/DDBJ databases">
        <authorList>
            <person name="Gutierrez-Valencia J."/>
        </authorList>
    </citation>
    <scope>NUCLEOTIDE SEQUENCE</scope>
</reference>
<comment type="caution">
    <text evidence="10">The sequence shown here is derived from an EMBL/GenBank/DDBJ whole genome shotgun (WGS) entry which is preliminary data.</text>
</comment>
<dbReference type="GO" id="GO:0005634">
    <property type="term" value="C:nucleus"/>
    <property type="evidence" value="ECO:0007669"/>
    <property type="project" value="UniProtKB-SubCell"/>
</dbReference>
<sequence length="365" mass="39637">MGKAENERLNQALTTYLNTIHETLQVLDQTPGSSLDKVAWNEVVKMGDKVYWQATVVGMLWTGEKPEAKAVQENMATYFNTLQGFLLLSHGSRVGAGPTLSSSIYASVKQVVDSSFRLMMETVTSYAGSWTKDLKLLVPQLVGAVWEACSALKKTPSTNITAIGRALTQVAVSMKDVLREMKELKPESGNLTVTEDAEAEGGTQEEEDDGSLSDGGNLGNDLSPEEMKIAESATGVVSNALVFIKELVRTITGLIKLEKPDDSGNFVDALEKLLTLCQGMGEQIDELGACLYPPQELPVMKTALDKISKQVDEGRKEVETLNCSAEAFFQSCNSLKSSIRLMETELDSSMTADIEAKMQSISVDN</sequence>
<evidence type="ECO:0000256" key="4">
    <source>
        <dbReference type="ARBA" id="ARBA00022490"/>
    </source>
</evidence>
<evidence type="ECO:0000256" key="6">
    <source>
        <dbReference type="ARBA" id="ARBA00023306"/>
    </source>
</evidence>
<evidence type="ECO:0000256" key="5">
    <source>
        <dbReference type="ARBA" id="ARBA00023242"/>
    </source>
</evidence>
<dbReference type="InterPro" id="IPR049317">
    <property type="entry name" value="GCIP-like_N"/>
</dbReference>
<evidence type="ECO:0000256" key="3">
    <source>
        <dbReference type="ARBA" id="ARBA00008940"/>
    </source>
</evidence>
<evidence type="ECO:0000256" key="1">
    <source>
        <dbReference type="ARBA" id="ARBA00004123"/>
    </source>
</evidence>
<gene>
    <name evidence="10" type="ORF">LITE_LOCUS3949</name>
</gene>
<feature type="domain" description="Cyclin-D1-binding protein 1-like N-terminal" evidence="8">
    <location>
        <begin position="42"/>
        <end position="187"/>
    </location>
</feature>
<dbReference type="Gene3D" id="1.20.1420.10">
    <property type="entry name" value="Talin, central domain"/>
    <property type="match status" value="1"/>
</dbReference>
<dbReference type="Gene3D" id="1.20.1410.10">
    <property type="entry name" value="I/LWEQ domain"/>
    <property type="match status" value="1"/>
</dbReference>
<accession>A0AAV0HEA2</accession>
<dbReference type="EMBL" id="CAMGYJ010000002">
    <property type="protein sequence ID" value="CAI0383323.1"/>
    <property type="molecule type" value="Genomic_DNA"/>
</dbReference>
<dbReference type="GO" id="GO:0005737">
    <property type="term" value="C:cytoplasm"/>
    <property type="evidence" value="ECO:0007669"/>
    <property type="project" value="UniProtKB-SubCell"/>
</dbReference>
<keyword evidence="11" id="KW-1185">Reference proteome</keyword>
<evidence type="ECO:0000313" key="11">
    <source>
        <dbReference type="Proteomes" id="UP001154282"/>
    </source>
</evidence>
<dbReference type="InterPro" id="IPR026907">
    <property type="entry name" value="GCIP-like"/>
</dbReference>
<protein>
    <submittedName>
        <fullName evidence="10">Uncharacterized protein</fullName>
    </submittedName>
</protein>
<evidence type="ECO:0000256" key="2">
    <source>
        <dbReference type="ARBA" id="ARBA00004496"/>
    </source>
</evidence>
<evidence type="ECO:0000259" key="8">
    <source>
        <dbReference type="Pfam" id="PF13324"/>
    </source>
</evidence>
<proteinExistence type="inferred from homology"/>
<dbReference type="Pfam" id="PF13324">
    <property type="entry name" value="GCIP_N"/>
    <property type="match status" value="1"/>
</dbReference>
<dbReference type="Proteomes" id="UP001154282">
    <property type="component" value="Unassembled WGS sequence"/>
</dbReference>
<evidence type="ECO:0000313" key="10">
    <source>
        <dbReference type="EMBL" id="CAI0383323.1"/>
    </source>
</evidence>
<dbReference type="Pfam" id="PF20936">
    <property type="entry name" value="GCIP_C"/>
    <property type="match status" value="1"/>
</dbReference>
<keyword evidence="4" id="KW-0963">Cytoplasm</keyword>
<feature type="domain" description="Cyclin-D1-binding protein 1-like C-terminal" evidence="9">
    <location>
        <begin position="208"/>
        <end position="313"/>
    </location>
</feature>
<feature type="compositionally biased region" description="Low complexity" evidence="7">
    <location>
        <begin position="212"/>
        <end position="222"/>
    </location>
</feature>
<evidence type="ECO:0000256" key="7">
    <source>
        <dbReference type="SAM" id="MobiDB-lite"/>
    </source>
</evidence>